<sequence>MSSHRVLITGASGYLGGTLLARLKDADLPRYEKLYALVRSDTQAEAVGQYGAEAVRLDLQDEDAVRKAIVDNKITIIYFLIDAMRADSQVYLIKGLAEVKEATGQEVHFLHPVMANCTVVEEAERRGVRSYIFIPCVVYGKGEGFGNVISIQTVAIIKAAQAMKRVYKVDEGRPTWPVCHIIDNTNLYIQILRMILKGDDPGHGKNGYFLASSGSIAWYDLYAAVAAAMAERNVVTDDSVIPASKQILEQMGEALGCPPGVVTVQIGGQCTLTAKHGKKIGWKPRFAPEHIIEDADAEVQLILDNL</sequence>
<evidence type="ECO:0000313" key="3">
    <source>
        <dbReference type="Proteomes" id="UP000284375"/>
    </source>
</evidence>
<dbReference type="PANTHER" id="PTHR48079:SF6">
    <property type="entry name" value="NAD(P)-BINDING DOMAIN-CONTAINING PROTEIN-RELATED"/>
    <property type="match status" value="1"/>
</dbReference>
<dbReference type="Pfam" id="PF01370">
    <property type="entry name" value="Epimerase"/>
    <property type="match status" value="1"/>
</dbReference>
<evidence type="ECO:0000259" key="1">
    <source>
        <dbReference type="Pfam" id="PF01370"/>
    </source>
</evidence>
<dbReference type="InterPro" id="IPR036291">
    <property type="entry name" value="NAD(P)-bd_dom_sf"/>
</dbReference>
<feature type="domain" description="NAD-dependent epimerase/dehydratase" evidence="1">
    <location>
        <begin position="6"/>
        <end position="80"/>
    </location>
</feature>
<dbReference type="STRING" id="252740.A0A423WG05"/>
<reference evidence="2 3" key="1">
    <citation type="submission" date="2015-09" db="EMBL/GenBank/DDBJ databases">
        <title>Host preference determinants of Valsa canker pathogens revealed by comparative genomics.</title>
        <authorList>
            <person name="Yin Z."/>
            <person name="Huang L."/>
        </authorList>
    </citation>
    <scope>NUCLEOTIDE SEQUENCE [LARGE SCALE GENOMIC DNA]</scope>
    <source>
        <strain evidence="2 3">YSFL</strain>
    </source>
</reference>
<dbReference type="OrthoDB" id="10262413at2759"/>
<keyword evidence="3" id="KW-1185">Reference proteome</keyword>
<protein>
    <recommendedName>
        <fullName evidence="1">NAD-dependent epimerase/dehydratase domain-containing protein</fullName>
    </recommendedName>
</protein>
<evidence type="ECO:0000313" key="2">
    <source>
        <dbReference type="EMBL" id="ROW02372.1"/>
    </source>
</evidence>
<name>A0A423WG05_CYTCH</name>
<dbReference type="AlphaFoldDB" id="A0A423WG05"/>
<accession>A0A423WG05</accession>
<dbReference type="EMBL" id="LJZO01000005">
    <property type="protein sequence ID" value="ROW02372.1"/>
    <property type="molecule type" value="Genomic_DNA"/>
</dbReference>
<dbReference type="Gene3D" id="3.40.50.720">
    <property type="entry name" value="NAD(P)-binding Rossmann-like Domain"/>
    <property type="match status" value="2"/>
</dbReference>
<comment type="caution">
    <text evidence="2">The sequence shown here is derived from an EMBL/GenBank/DDBJ whole genome shotgun (WGS) entry which is preliminary data.</text>
</comment>
<dbReference type="SUPFAM" id="SSF51735">
    <property type="entry name" value="NAD(P)-binding Rossmann-fold domains"/>
    <property type="match status" value="1"/>
</dbReference>
<dbReference type="GO" id="GO:0005737">
    <property type="term" value="C:cytoplasm"/>
    <property type="evidence" value="ECO:0007669"/>
    <property type="project" value="TreeGrafter"/>
</dbReference>
<dbReference type="GO" id="GO:0004029">
    <property type="term" value="F:aldehyde dehydrogenase (NAD+) activity"/>
    <property type="evidence" value="ECO:0007669"/>
    <property type="project" value="TreeGrafter"/>
</dbReference>
<dbReference type="InterPro" id="IPR051783">
    <property type="entry name" value="NAD(P)-dependent_oxidoreduct"/>
</dbReference>
<dbReference type="PANTHER" id="PTHR48079">
    <property type="entry name" value="PROTEIN YEEZ"/>
    <property type="match status" value="1"/>
</dbReference>
<gene>
    <name evidence="2" type="ORF">VSDG_02307</name>
</gene>
<dbReference type="InterPro" id="IPR001509">
    <property type="entry name" value="Epimerase_deHydtase"/>
</dbReference>
<proteinExistence type="predicted"/>
<organism evidence="2 3">
    <name type="scientific">Cytospora chrysosperma</name>
    <name type="common">Cytospora canker fungus</name>
    <name type="synonym">Sphaeria chrysosperma</name>
    <dbReference type="NCBI Taxonomy" id="252740"/>
    <lineage>
        <taxon>Eukaryota</taxon>
        <taxon>Fungi</taxon>
        <taxon>Dikarya</taxon>
        <taxon>Ascomycota</taxon>
        <taxon>Pezizomycotina</taxon>
        <taxon>Sordariomycetes</taxon>
        <taxon>Sordariomycetidae</taxon>
        <taxon>Diaporthales</taxon>
        <taxon>Cytosporaceae</taxon>
        <taxon>Cytospora</taxon>
    </lineage>
</organism>
<dbReference type="Proteomes" id="UP000284375">
    <property type="component" value="Unassembled WGS sequence"/>
</dbReference>